<dbReference type="Proteomes" id="UP000449906">
    <property type="component" value="Unassembled WGS sequence"/>
</dbReference>
<dbReference type="EMBL" id="WBVM01000007">
    <property type="protein sequence ID" value="KAB2806960.1"/>
    <property type="molecule type" value="Genomic_DNA"/>
</dbReference>
<dbReference type="RefSeq" id="WP_151583290.1">
    <property type="nucleotide sequence ID" value="NZ_WBVM01000007.1"/>
</dbReference>
<sequence length="129" mass="14107">MTTPHQRPALDVLAELRRGRLQNELTEGLHDLIAACTETGRKGELLLKLTVDPKKVGDHETPRIEISDQVVVKRPRRLTAPSIFYVSDDGNAVRNDPNQEELGGLRGLPSDAGADTGFRDGRSAAANDR</sequence>
<feature type="compositionally biased region" description="Basic and acidic residues" evidence="1">
    <location>
        <begin position="117"/>
        <end position="129"/>
    </location>
</feature>
<evidence type="ECO:0000256" key="1">
    <source>
        <dbReference type="SAM" id="MobiDB-lite"/>
    </source>
</evidence>
<accession>A0A7J5DQV3</accession>
<name>A0A7J5DQV3_NOCSI</name>
<gene>
    <name evidence="2" type="ORF">F9L07_28420</name>
</gene>
<proteinExistence type="predicted"/>
<evidence type="ECO:0000313" key="2">
    <source>
        <dbReference type="EMBL" id="KAB2806960.1"/>
    </source>
</evidence>
<organism evidence="2 3">
    <name type="scientific">Nocardioides simplex</name>
    <name type="common">Arthrobacter simplex</name>
    <dbReference type="NCBI Taxonomy" id="2045"/>
    <lineage>
        <taxon>Bacteria</taxon>
        <taxon>Bacillati</taxon>
        <taxon>Actinomycetota</taxon>
        <taxon>Actinomycetes</taxon>
        <taxon>Propionibacteriales</taxon>
        <taxon>Nocardioidaceae</taxon>
        <taxon>Pimelobacter</taxon>
    </lineage>
</organism>
<protein>
    <submittedName>
        <fullName evidence="2">Uncharacterized protein</fullName>
    </submittedName>
</protein>
<dbReference type="AlphaFoldDB" id="A0A7J5DQV3"/>
<feature type="region of interest" description="Disordered" evidence="1">
    <location>
        <begin position="89"/>
        <end position="129"/>
    </location>
</feature>
<evidence type="ECO:0000313" key="3">
    <source>
        <dbReference type="Proteomes" id="UP000449906"/>
    </source>
</evidence>
<reference evidence="2 3" key="1">
    <citation type="submission" date="2019-09" db="EMBL/GenBank/DDBJ databases">
        <title>Pimelobacter sp. isolated from Paulinella.</title>
        <authorList>
            <person name="Jeong S.E."/>
        </authorList>
    </citation>
    <scope>NUCLEOTIDE SEQUENCE [LARGE SCALE GENOMIC DNA]</scope>
    <source>
        <strain evidence="2 3">Pch-N</strain>
    </source>
</reference>
<comment type="caution">
    <text evidence="2">The sequence shown here is derived from an EMBL/GenBank/DDBJ whole genome shotgun (WGS) entry which is preliminary data.</text>
</comment>